<evidence type="ECO:0000313" key="3">
    <source>
        <dbReference type="Proteomes" id="UP001549145"/>
    </source>
</evidence>
<reference evidence="2 3" key="1">
    <citation type="submission" date="2024-06" db="EMBL/GenBank/DDBJ databases">
        <title>Genomic Encyclopedia of Type Strains, Phase IV (KMG-IV): sequencing the most valuable type-strain genomes for metagenomic binning, comparative biology and taxonomic classification.</title>
        <authorList>
            <person name="Goeker M."/>
        </authorList>
    </citation>
    <scope>NUCLEOTIDE SEQUENCE [LARGE SCALE GENOMIC DNA]</scope>
    <source>
        <strain evidence="2 3">DSM 21331</strain>
    </source>
</reference>
<keyword evidence="3" id="KW-1185">Reference proteome</keyword>
<feature type="chain" id="PRO_5046671455" description="Sulfur globule protein" evidence="1">
    <location>
        <begin position="25"/>
        <end position="101"/>
    </location>
</feature>
<comment type="caution">
    <text evidence="2">The sequence shown here is derived from an EMBL/GenBank/DDBJ whole genome shotgun (WGS) entry which is preliminary data.</text>
</comment>
<dbReference type="InterPro" id="IPR058110">
    <property type="entry name" value="GCG_CRPN_dom"/>
</dbReference>
<gene>
    <name evidence="2" type="ORF">ABID43_003999</name>
</gene>
<protein>
    <recommendedName>
        <fullName evidence="4">Sulfur globule protein</fullName>
    </recommendedName>
</protein>
<sequence>MLRKIVLPLALAAGLLTAGSAAEARDGCGLGFHRGFYGWCRPNLGYRPYAYGPVYRHFGYRGWGGPRWRYGYRYGWHRRFAWHGGWHRWGGYRHVGWHHRW</sequence>
<keyword evidence="1" id="KW-0732">Signal</keyword>
<dbReference type="NCBIfam" id="NF047412">
    <property type="entry name" value="sig_GCG_CRPN_rpt"/>
    <property type="match status" value="1"/>
</dbReference>
<evidence type="ECO:0008006" key="4">
    <source>
        <dbReference type="Google" id="ProtNLM"/>
    </source>
</evidence>
<proteinExistence type="predicted"/>
<accession>A0ABV2L9A9</accession>
<name>A0ABV2L9A9_9HYPH</name>
<dbReference type="EMBL" id="JBEPMM010000015">
    <property type="protein sequence ID" value="MET3694437.1"/>
    <property type="molecule type" value="Genomic_DNA"/>
</dbReference>
<organism evidence="2 3">
    <name type="scientific">Methylobacterium goesingense</name>
    <dbReference type="NCBI Taxonomy" id="243690"/>
    <lineage>
        <taxon>Bacteria</taxon>
        <taxon>Pseudomonadati</taxon>
        <taxon>Pseudomonadota</taxon>
        <taxon>Alphaproteobacteria</taxon>
        <taxon>Hyphomicrobiales</taxon>
        <taxon>Methylobacteriaceae</taxon>
        <taxon>Methylobacterium</taxon>
    </lineage>
</organism>
<evidence type="ECO:0000313" key="2">
    <source>
        <dbReference type="EMBL" id="MET3694437.1"/>
    </source>
</evidence>
<dbReference type="RefSeq" id="WP_238276058.1">
    <property type="nucleotide sequence ID" value="NZ_BPQL01000012.1"/>
</dbReference>
<evidence type="ECO:0000256" key="1">
    <source>
        <dbReference type="SAM" id="SignalP"/>
    </source>
</evidence>
<dbReference type="Proteomes" id="UP001549145">
    <property type="component" value="Unassembled WGS sequence"/>
</dbReference>
<feature type="signal peptide" evidence="1">
    <location>
        <begin position="1"/>
        <end position="24"/>
    </location>
</feature>